<evidence type="ECO:0000256" key="1">
    <source>
        <dbReference type="SAM" id="MobiDB-lite"/>
    </source>
</evidence>
<dbReference type="Pfam" id="PF03460">
    <property type="entry name" value="NIR_SIR_ferr"/>
    <property type="match status" value="1"/>
</dbReference>
<name>A0A0F5FIJ6_9HYPH</name>
<protein>
    <recommendedName>
        <fullName evidence="2">Nitrite/Sulfite reductase ferredoxin-like domain-containing protein</fullName>
    </recommendedName>
</protein>
<dbReference type="EMBL" id="JZEX01000168">
    <property type="protein sequence ID" value="KKB08405.1"/>
    <property type="molecule type" value="Genomic_DNA"/>
</dbReference>
<dbReference type="Gene3D" id="3.90.480.20">
    <property type="match status" value="1"/>
</dbReference>
<feature type="non-terminal residue" evidence="3">
    <location>
        <position position="161"/>
    </location>
</feature>
<dbReference type="InterPro" id="IPR005117">
    <property type="entry name" value="NiRdtase/SiRdtase_haem-b_fer"/>
</dbReference>
<feature type="compositionally biased region" description="Low complexity" evidence="1">
    <location>
        <begin position="135"/>
        <end position="144"/>
    </location>
</feature>
<evidence type="ECO:0000313" key="4">
    <source>
        <dbReference type="Proteomes" id="UP000033632"/>
    </source>
</evidence>
<gene>
    <name evidence="3" type="ORF">VE25_18925</name>
</gene>
<feature type="region of interest" description="Disordered" evidence="1">
    <location>
        <begin position="1"/>
        <end position="29"/>
    </location>
</feature>
<evidence type="ECO:0000313" key="3">
    <source>
        <dbReference type="EMBL" id="KKB08405.1"/>
    </source>
</evidence>
<reference evidence="3 4" key="1">
    <citation type="submission" date="2015-03" db="EMBL/GenBank/DDBJ databases">
        <authorList>
            <person name="Hassan Y.I."/>
            <person name="Lepp D."/>
            <person name="Li X.-Z."/>
            <person name="Zhou T."/>
        </authorList>
    </citation>
    <scope>NUCLEOTIDE SEQUENCE [LARGE SCALE GENOMIC DNA]</scope>
    <source>
        <strain evidence="3 4">BD-c194</strain>
    </source>
</reference>
<dbReference type="Proteomes" id="UP000033632">
    <property type="component" value="Unassembled WGS sequence"/>
</dbReference>
<dbReference type="InterPro" id="IPR036136">
    <property type="entry name" value="Nit/Sulf_reduc_fer-like_dom_sf"/>
</dbReference>
<comment type="caution">
    <text evidence="3">The sequence shown here is derived from an EMBL/GenBank/DDBJ whole genome shotgun (WGS) entry which is preliminary data.</text>
</comment>
<organism evidence="3 4">
    <name type="scientific">Devosia geojensis</name>
    <dbReference type="NCBI Taxonomy" id="443610"/>
    <lineage>
        <taxon>Bacteria</taxon>
        <taxon>Pseudomonadati</taxon>
        <taxon>Pseudomonadota</taxon>
        <taxon>Alphaproteobacteria</taxon>
        <taxon>Hyphomicrobiales</taxon>
        <taxon>Devosiaceae</taxon>
        <taxon>Devosia</taxon>
    </lineage>
</organism>
<dbReference type="SUPFAM" id="SSF55124">
    <property type="entry name" value="Nitrite/Sulfite reductase N-terminal domain-like"/>
    <property type="match status" value="1"/>
</dbReference>
<feature type="region of interest" description="Disordered" evidence="1">
    <location>
        <begin position="133"/>
        <end position="161"/>
    </location>
</feature>
<keyword evidence="4" id="KW-1185">Reference proteome</keyword>
<sequence>MPQAATIAVRAEPPAPSRRGACPTLRQPMPTGDGLLARFRPVDSTLSLPALAAIARAAEVHGNGLIEITQRGSLQVRGLSPETSAPFARAIVAAVEVESGVPVETPPLAGLDGAPDPRPLAARLRKAIAEAGLRVSQVPSESAAPSPPSPLRGGNEGGGGS</sequence>
<evidence type="ECO:0000259" key="2">
    <source>
        <dbReference type="Pfam" id="PF03460"/>
    </source>
</evidence>
<dbReference type="AlphaFoldDB" id="A0A0F5FIJ6"/>
<dbReference type="GO" id="GO:0016491">
    <property type="term" value="F:oxidoreductase activity"/>
    <property type="evidence" value="ECO:0007669"/>
    <property type="project" value="InterPro"/>
</dbReference>
<feature type="domain" description="Nitrite/Sulfite reductase ferredoxin-like" evidence="2">
    <location>
        <begin position="28"/>
        <end position="92"/>
    </location>
</feature>
<dbReference type="STRING" id="443610.VE25_18925"/>
<proteinExistence type="predicted"/>
<accession>A0A0F5FIJ6</accession>